<feature type="domain" description="AAA+ ATPase" evidence="1">
    <location>
        <begin position="56"/>
        <end position="413"/>
    </location>
</feature>
<dbReference type="InterPro" id="IPR041685">
    <property type="entry name" value="AAA_GajA/Old/RecF-like"/>
</dbReference>
<dbReference type="Pfam" id="PF13175">
    <property type="entry name" value="AAA_15"/>
    <property type="match status" value="1"/>
</dbReference>
<gene>
    <name evidence="2" type="ORF">AACT_0217</name>
</gene>
<dbReference type="EMBL" id="CP042652">
    <property type="protein sequence ID" value="QKE27446.1"/>
    <property type="molecule type" value="Genomic_DNA"/>
</dbReference>
<organism evidence="2 3">
    <name type="scientific">Arcobacter acticola</name>
    <dbReference type="NCBI Taxonomy" id="1849015"/>
    <lineage>
        <taxon>Bacteria</taxon>
        <taxon>Pseudomonadati</taxon>
        <taxon>Campylobacterota</taxon>
        <taxon>Epsilonproteobacteria</taxon>
        <taxon>Campylobacterales</taxon>
        <taxon>Arcobacteraceae</taxon>
        <taxon>Arcobacter</taxon>
    </lineage>
</organism>
<evidence type="ECO:0000313" key="3">
    <source>
        <dbReference type="Proteomes" id="UP000503483"/>
    </source>
</evidence>
<evidence type="ECO:0000313" key="2">
    <source>
        <dbReference type="EMBL" id="QKE27446.1"/>
    </source>
</evidence>
<protein>
    <submittedName>
        <fullName evidence="2">ATP-binding protein (AAA domain)</fullName>
    </submittedName>
</protein>
<dbReference type="GO" id="GO:0016887">
    <property type="term" value="F:ATP hydrolysis activity"/>
    <property type="evidence" value="ECO:0007669"/>
    <property type="project" value="InterPro"/>
</dbReference>
<dbReference type="Gene3D" id="3.40.50.300">
    <property type="entry name" value="P-loop containing nucleotide triphosphate hydrolases"/>
    <property type="match status" value="2"/>
</dbReference>
<dbReference type="PANTHER" id="PTHR32182">
    <property type="entry name" value="DNA REPLICATION AND REPAIR PROTEIN RECF"/>
    <property type="match status" value="1"/>
</dbReference>
<reference evidence="2 3" key="1">
    <citation type="submission" date="2019-08" db="EMBL/GenBank/DDBJ databases">
        <title>Complete genome sequence of Arcobacter acticola.</title>
        <authorList>
            <person name="Miller W."/>
        </authorList>
    </citation>
    <scope>NUCLEOTIDE SEQUENCE [LARGE SCALE GENOMIC DNA]</scope>
    <source>
        <strain evidence="2 3">KCTC 52212</strain>
    </source>
</reference>
<dbReference type="RefSeq" id="WP_172124175.1">
    <property type="nucleotide sequence ID" value="NZ_CP042652.1"/>
</dbReference>
<evidence type="ECO:0000259" key="1">
    <source>
        <dbReference type="SMART" id="SM00382"/>
    </source>
</evidence>
<dbReference type="SMART" id="SM00382">
    <property type="entry name" value="AAA"/>
    <property type="match status" value="1"/>
</dbReference>
<name>A0A6M8EDT9_9BACT</name>
<proteinExistence type="predicted"/>
<accession>A0A6M8EDT9</accession>
<dbReference type="PANTHER" id="PTHR32182:SF23">
    <property type="entry name" value="ATP BINDING PROTEIN"/>
    <property type="match status" value="1"/>
</dbReference>
<keyword evidence="2" id="KW-0547">Nucleotide-binding</keyword>
<dbReference type="SUPFAM" id="SSF52540">
    <property type="entry name" value="P-loop containing nucleoside triphosphate hydrolases"/>
    <property type="match status" value="1"/>
</dbReference>
<dbReference type="InterPro" id="IPR003593">
    <property type="entry name" value="AAA+_ATPase"/>
</dbReference>
<keyword evidence="3" id="KW-1185">Reference proteome</keyword>
<dbReference type="GO" id="GO:0006302">
    <property type="term" value="P:double-strand break repair"/>
    <property type="evidence" value="ECO:0007669"/>
    <property type="project" value="TreeGrafter"/>
</dbReference>
<dbReference type="AlphaFoldDB" id="A0A6M8EDT9"/>
<dbReference type="CDD" id="cd00267">
    <property type="entry name" value="ABC_ATPase"/>
    <property type="match status" value="1"/>
</dbReference>
<sequence length="525" mass="61150">MELVYLWVEDYKNIQKQGFNFSPRFRCEYDEDTKELKIVDKEETGEFYPKNFFGDNINITAIVGENGSGKSSIFEVLSKILIVNSGLEVFNYFFVLNDGLKNICYTNNIDILNTDITIEKHIPRQLVDGKLSRGITNHNIALKKYFDVSYLNISHLERDGIIKNDYPSPDDLIKYYGIYRKNDSELYKEDSLYPTFSGFKLSQFNFFQTFAIGNLLIDDKYKKLFFELFKIKQPHSIKINYDKTKLNDIKISNTPNGDSARAIDASVPDKIDKIVEFLNKIKDNLIIESDDYKTFFTLISSVYNLETNFQLTFQTEDGKDIKLSAGEKTILFYLERIDLMLSRFEKDKCNILLFDEIELYLHPNWQKRILKIILDFIKEIGLSKKLHIIITSHSPFILSDLPKENVIFLENGKQVDVDINPFGANIHTLLSHGFFMKDGLMGEFAKSKIDDVIKYLNNDKKNTITTDKDAQNIINIIGEPIIKRELQRMLKNKMELSNKTEIDTIKDKIKLLTERLEKLELKDDK</sequence>
<keyword evidence="2" id="KW-0067">ATP-binding</keyword>
<dbReference type="InterPro" id="IPR027417">
    <property type="entry name" value="P-loop_NTPase"/>
</dbReference>
<dbReference type="KEGG" id="paco:AACT_0217"/>
<dbReference type="GO" id="GO:0005524">
    <property type="term" value="F:ATP binding"/>
    <property type="evidence" value="ECO:0007669"/>
    <property type="project" value="UniProtKB-KW"/>
</dbReference>
<dbReference type="GO" id="GO:0000731">
    <property type="term" value="P:DNA synthesis involved in DNA repair"/>
    <property type="evidence" value="ECO:0007669"/>
    <property type="project" value="TreeGrafter"/>
</dbReference>
<dbReference type="Proteomes" id="UP000503483">
    <property type="component" value="Chromosome"/>
</dbReference>